<keyword evidence="2" id="KW-1185">Reference proteome</keyword>
<evidence type="ECO:0000313" key="1">
    <source>
        <dbReference type="EMBL" id="KHG06722.1"/>
    </source>
</evidence>
<reference evidence="2" key="1">
    <citation type="submission" date="2014-09" db="EMBL/GenBank/DDBJ databases">
        <authorList>
            <person name="Mudge J."/>
            <person name="Ramaraj T."/>
            <person name="Lindquist I.E."/>
            <person name="Bharti A.K."/>
            <person name="Sundararajan A."/>
            <person name="Cameron C.T."/>
            <person name="Woodward J.E."/>
            <person name="May G.D."/>
            <person name="Brubaker C."/>
            <person name="Broadhvest J."/>
            <person name="Wilkins T.A."/>
        </authorList>
    </citation>
    <scope>NUCLEOTIDE SEQUENCE</scope>
    <source>
        <strain evidence="2">cv. AKA8401</strain>
    </source>
</reference>
<dbReference type="Proteomes" id="UP000032142">
    <property type="component" value="Unassembled WGS sequence"/>
</dbReference>
<protein>
    <submittedName>
        <fullName evidence="1">Uncharacterized protein</fullName>
    </submittedName>
</protein>
<organism evidence="1 2">
    <name type="scientific">Gossypium arboreum</name>
    <name type="common">Tree cotton</name>
    <name type="synonym">Gossypium nanking</name>
    <dbReference type="NCBI Taxonomy" id="29729"/>
    <lineage>
        <taxon>Eukaryota</taxon>
        <taxon>Viridiplantae</taxon>
        <taxon>Streptophyta</taxon>
        <taxon>Embryophyta</taxon>
        <taxon>Tracheophyta</taxon>
        <taxon>Spermatophyta</taxon>
        <taxon>Magnoliopsida</taxon>
        <taxon>eudicotyledons</taxon>
        <taxon>Gunneridae</taxon>
        <taxon>Pentapetalae</taxon>
        <taxon>rosids</taxon>
        <taxon>malvids</taxon>
        <taxon>Malvales</taxon>
        <taxon>Malvaceae</taxon>
        <taxon>Malvoideae</taxon>
        <taxon>Gossypium</taxon>
    </lineage>
</organism>
<gene>
    <name evidence="1" type="ORF">F383_33599</name>
</gene>
<evidence type="ECO:0000313" key="2">
    <source>
        <dbReference type="Proteomes" id="UP000032142"/>
    </source>
</evidence>
<dbReference type="EMBL" id="JRRC01458716">
    <property type="protein sequence ID" value="KHG06722.1"/>
    <property type="molecule type" value="Genomic_DNA"/>
</dbReference>
<dbReference type="AlphaFoldDB" id="A0A0B0N2A3"/>
<sequence length="74" mass="8479">MFRKHLSSLQKFKLKSRDRGRTLLKDLYDLNPVECVKVSRNNLGQPIGSEARFLAGYFGITARNANMLSINYES</sequence>
<accession>A0A0B0N2A3</accession>
<name>A0A0B0N2A3_GOSAR</name>
<proteinExistence type="predicted"/>
<comment type="caution">
    <text evidence="1">The sequence shown here is derived from an EMBL/GenBank/DDBJ whole genome shotgun (WGS) entry which is preliminary data.</text>
</comment>